<name>A0AAF0TX58_SOLVR</name>
<evidence type="ECO:0000313" key="1">
    <source>
        <dbReference type="EMBL" id="WMV29515.1"/>
    </source>
</evidence>
<reference evidence="1" key="1">
    <citation type="submission" date="2023-08" db="EMBL/GenBank/DDBJ databases">
        <title>A de novo genome assembly of Solanum verrucosum Schlechtendal, a Mexican diploid species geographically isolated from the other diploid A-genome species in potato relatives.</title>
        <authorList>
            <person name="Hosaka K."/>
        </authorList>
    </citation>
    <scope>NUCLEOTIDE SEQUENCE</scope>
    <source>
        <tissue evidence="1">Young leaves</tissue>
    </source>
</reference>
<sequence length="198" mass="22509">MVCPGWAWLWFRELAQRELDLQPPTTRRGPIHGEWVLPVVTALGRFLGWSSTRLPTGRGSNHGAWMALGMAPRRAYVRRNVANNVKLEVPQALVNPLVEQVTQAKFRAIFQVLGQAMTAKDNREVVAPVNPNMGRMATRIRNFTRMNLPEFHGSKVYEDPQEFIDDIYKIVGIIGLSTVEIELVAYQLKGVARVWFEQ</sequence>
<dbReference type="EMBL" id="CP133616">
    <property type="protein sequence ID" value="WMV29515.1"/>
    <property type="molecule type" value="Genomic_DNA"/>
</dbReference>
<evidence type="ECO:0008006" key="3">
    <source>
        <dbReference type="Google" id="ProtNLM"/>
    </source>
</evidence>
<protein>
    <recommendedName>
        <fullName evidence="3">Gag-pol polyprotein</fullName>
    </recommendedName>
</protein>
<keyword evidence="2" id="KW-1185">Reference proteome</keyword>
<evidence type="ECO:0000313" key="2">
    <source>
        <dbReference type="Proteomes" id="UP001234989"/>
    </source>
</evidence>
<proteinExistence type="predicted"/>
<dbReference type="Proteomes" id="UP001234989">
    <property type="component" value="Chromosome 5"/>
</dbReference>
<organism evidence="1 2">
    <name type="scientific">Solanum verrucosum</name>
    <dbReference type="NCBI Taxonomy" id="315347"/>
    <lineage>
        <taxon>Eukaryota</taxon>
        <taxon>Viridiplantae</taxon>
        <taxon>Streptophyta</taxon>
        <taxon>Embryophyta</taxon>
        <taxon>Tracheophyta</taxon>
        <taxon>Spermatophyta</taxon>
        <taxon>Magnoliopsida</taxon>
        <taxon>eudicotyledons</taxon>
        <taxon>Gunneridae</taxon>
        <taxon>Pentapetalae</taxon>
        <taxon>asterids</taxon>
        <taxon>lamiids</taxon>
        <taxon>Solanales</taxon>
        <taxon>Solanaceae</taxon>
        <taxon>Solanoideae</taxon>
        <taxon>Solaneae</taxon>
        <taxon>Solanum</taxon>
    </lineage>
</organism>
<gene>
    <name evidence="1" type="ORF">MTR67_022900</name>
</gene>
<dbReference type="AlphaFoldDB" id="A0AAF0TX58"/>
<accession>A0AAF0TX58</accession>